<dbReference type="EMBL" id="UZAI01017076">
    <property type="protein sequence ID" value="VDP20164.1"/>
    <property type="molecule type" value="Genomic_DNA"/>
</dbReference>
<dbReference type="CDD" id="cd02248">
    <property type="entry name" value="Peptidase_C1A"/>
    <property type="match status" value="1"/>
</dbReference>
<dbReference type="Proteomes" id="UP000277204">
    <property type="component" value="Unassembled WGS sequence"/>
</dbReference>
<dbReference type="PROSITE" id="PS00139">
    <property type="entry name" value="THIOL_PROTEASE_CYS"/>
    <property type="match status" value="1"/>
</dbReference>
<keyword evidence="3" id="KW-0378">Hydrolase</keyword>
<dbReference type="PRINTS" id="PR00705">
    <property type="entry name" value="PAPAIN"/>
</dbReference>
<dbReference type="InterPro" id="IPR013201">
    <property type="entry name" value="Prot_inhib_I29"/>
</dbReference>
<dbReference type="InterPro" id="IPR000169">
    <property type="entry name" value="Pept_cys_AS"/>
</dbReference>
<evidence type="ECO:0000256" key="3">
    <source>
        <dbReference type="ARBA" id="ARBA00022801"/>
    </source>
</evidence>
<proteinExistence type="inferred from homology"/>
<dbReference type="PROSITE" id="PS00640">
    <property type="entry name" value="THIOL_PROTEASE_ASN"/>
    <property type="match status" value="1"/>
</dbReference>
<protein>
    <submittedName>
        <fullName evidence="7">Uncharacterized protein</fullName>
    </submittedName>
</protein>
<reference evidence="7 8" key="1">
    <citation type="submission" date="2018-11" db="EMBL/GenBank/DDBJ databases">
        <authorList>
            <consortium name="Pathogen Informatics"/>
        </authorList>
    </citation>
    <scope>NUCLEOTIDE SEQUENCE [LARGE SCALE GENOMIC DNA]</scope>
    <source>
        <strain evidence="7 8">Zambia</strain>
    </source>
</reference>
<dbReference type="SMART" id="SM00848">
    <property type="entry name" value="Inhibitor_I29"/>
    <property type="match status" value="1"/>
</dbReference>
<evidence type="ECO:0000256" key="4">
    <source>
        <dbReference type="ARBA" id="ARBA00022807"/>
    </source>
</evidence>
<evidence type="ECO:0000256" key="2">
    <source>
        <dbReference type="ARBA" id="ARBA00022670"/>
    </source>
</evidence>
<dbReference type="GO" id="GO:0008234">
    <property type="term" value="F:cysteine-type peptidase activity"/>
    <property type="evidence" value="ECO:0007669"/>
    <property type="project" value="UniProtKB-KW"/>
</dbReference>
<keyword evidence="4" id="KW-0788">Thiol protease</keyword>
<evidence type="ECO:0000256" key="1">
    <source>
        <dbReference type="ARBA" id="ARBA00008455"/>
    </source>
</evidence>
<dbReference type="InterPro" id="IPR025660">
    <property type="entry name" value="Pept_his_AS"/>
</dbReference>
<organism evidence="7 8">
    <name type="scientific">Schistosoma margrebowiei</name>
    <dbReference type="NCBI Taxonomy" id="48269"/>
    <lineage>
        <taxon>Eukaryota</taxon>
        <taxon>Metazoa</taxon>
        <taxon>Spiralia</taxon>
        <taxon>Lophotrochozoa</taxon>
        <taxon>Platyhelminthes</taxon>
        <taxon>Trematoda</taxon>
        <taxon>Digenea</taxon>
        <taxon>Strigeidida</taxon>
        <taxon>Schistosomatoidea</taxon>
        <taxon>Schistosomatidae</taxon>
        <taxon>Schistosoma</taxon>
    </lineage>
</organism>
<dbReference type="PANTHER" id="PTHR12411">
    <property type="entry name" value="CYSTEINE PROTEASE FAMILY C1-RELATED"/>
    <property type="match status" value="1"/>
</dbReference>
<gene>
    <name evidence="7" type="ORF">SMRZ_LOCUS16166</name>
</gene>
<dbReference type="Gene3D" id="3.90.70.10">
    <property type="entry name" value="Cysteine proteinases"/>
    <property type="match status" value="1"/>
</dbReference>
<dbReference type="PROSITE" id="PS00639">
    <property type="entry name" value="THIOL_PROTEASE_HIS"/>
    <property type="match status" value="1"/>
</dbReference>
<accession>A0A183MJE1</accession>
<dbReference type="AlphaFoldDB" id="A0A183MJE1"/>
<sequence>MKVFLLLNIILTVTIAQQLNSQYDEIWKLWKFKYNKTYSINDEIKRKLIFMNYVTKIHQHNLRYDLGLESYTMGLNQFCDMNWNELKTILFPHRFINNHPLLWNDNNEELTLLSHISYIPLKWDWRDYGLVTPVKDQGMCGSCWAFSTTGSIEGQFAKIYKKSISLSEQQLIDCSYLYGNHGCHGGTMDQSFNYLKKYPIESEFDYPYKGVKSSCHFHLSKGIIKIKKFIDLPTKNEKILQKAVYHYGPISVAIDASFDFVLYNWKLVCLLPQKAVADDLVHSYIKTIICYLLHFRSGIYESKYCSSSLLNHAVLVIGYGTEHNKDYWLIKNSWSDKWGMNGYIKLRRNKHNMCGIATNASFPIL</sequence>
<dbReference type="InterPro" id="IPR039417">
    <property type="entry name" value="Peptidase_C1A_papain-like"/>
</dbReference>
<evidence type="ECO:0000313" key="7">
    <source>
        <dbReference type="EMBL" id="VDP20164.1"/>
    </source>
</evidence>
<evidence type="ECO:0000256" key="6">
    <source>
        <dbReference type="ARBA" id="ARBA00023157"/>
    </source>
</evidence>
<comment type="similarity">
    <text evidence="1">Belongs to the peptidase C1 family.</text>
</comment>
<evidence type="ECO:0000313" key="8">
    <source>
        <dbReference type="Proteomes" id="UP000277204"/>
    </source>
</evidence>
<dbReference type="STRING" id="48269.A0A183MJE1"/>
<keyword evidence="6" id="KW-1015">Disulfide bond</keyword>
<evidence type="ECO:0000256" key="5">
    <source>
        <dbReference type="ARBA" id="ARBA00023145"/>
    </source>
</evidence>
<dbReference type="InterPro" id="IPR038765">
    <property type="entry name" value="Papain-like_cys_pep_sf"/>
</dbReference>
<keyword evidence="5" id="KW-0865">Zymogen</keyword>
<dbReference type="InterPro" id="IPR013128">
    <property type="entry name" value="Peptidase_C1A"/>
</dbReference>
<dbReference type="InterPro" id="IPR025661">
    <property type="entry name" value="Pept_asp_AS"/>
</dbReference>
<name>A0A183MJE1_9TREM</name>
<dbReference type="Pfam" id="PF00112">
    <property type="entry name" value="Peptidase_C1"/>
    <property type="match status" value="2"/>
</dbReference>
<keyword evidence="2" id="KW-0645">Protease</keyword>
<keyword evidence="8" id="KW-1185">Reference proteome</keyword>
<dbReference type="GO" id="GO:0006508">
    <property type="term" value="P:proteolysis"/>
    <property type="evidence" value="ECO:0007669"/>
    <property type="project" value="UniProtKB-KW"/>
</dbReference>
<dbReference type="SUPFAM" id="SSF54001">
    <property type="entry name" value="Cysteine proteinases"/>
    <property type="match status" value="1"/>
</dbReference>
<dbReference type="Pfam" id="PF08246">
    <property type="entry name" value="Inhibitor_I29"/>
    <property type="match status" value="1"/>
</dbReference>
<dbReference type="InterPro" id="IPR000668">
    <property type="entry name" value="Peptidase_C1A_C"/>
</dbReference>
<dbReference type="SMART" id="SM00645">
    <property type="entry name" value="Pept_C1"/>
    <property type="match status" value="1"/>
</dbReference>